<protein>
    <recommendedName>
        <fullName evidence="2">TXNDC16 N-terminal domain-containing protein</fullName>
    </recommendedName>
</protein>
<evidence type="ECO:0000313" key="4">
    <source>
        <dbReference type="Proteomes" id="UP000314982"/>
    </source>
</evidence>
<dbReference type="Ensembl" id="ENSHHUT00000053146.1">
    <property type="protein sequence ID" value="ENSHHUP00000051331.1"/>
    <property type="gene ID" value="ENSHHUG00000030909.1"/>
</dbReference>
<name>A0A4W5NHD1_9TELE</name>
<keyword evidence="1" id="KW-0732">Signal</keyword>
<evidence type="ECO:0000313" key="3">
    <source>
        <dbReference type="Ensembl" id="ENSHHUP00000051331.1"/>
    </source>
</evidence>
<sequence>MAWFICVGILLLCSKSEQCTTGNASKLIEHTADHFFEKMQSGKMYFIYFGKQVNPTIGLFIEQLEKSADALEDYGISVAKVNCTNEHIAKYCTGEDLMKKVYLFRCVLC</sequence>
<reference evidence="3" key="3">
    <citation type="submission" date="2025-09" db="UniProtKB">
        <authorList>
            <consortium name="Ensembl"/>
        </authorList>
    </citation>
    <scope>IDENTIFICATION</scope>
</reference>
<dbReference type="PANTHER" id="PTHR22699">
    <property type="entry name" value="THIOREDOXIN DOMAIN-CONTAINING PROTEIN 16"/>
    <property type="match status" value="1"/>
</dbReference>
<keyword evidence="4" id="KW-1185">Reference proteome</keyword>
<dbReference type="Gene3D" id="3.40.30.10">
    <property type="entry name" value="Glutaredoxin"/>
    <property type="match status" value="1"/>
</dbReference>
<evidence type="ECO:0000256" key="1">
    <source>
        <dbReference type="SAM" id="SignalP"/>
    </source>
</evidence>
<feature type="chain" id="PRO_5021492549" description="TXNDC16 N-terminal domain-containing protein" evidence="1">
    <location>
        <begin position="19"/>
        <end position="109"/>
    </location>
</feature>
<dbReference type="SUPFAM" id="SSF52833">
    <property type="entry name" value="Thioredoxin-like"/>
    <property type="match status" value="1"/>
</dbReference>
<feature type="signal peptide" evidence="1">
    <location>
        <begin position="1"/>
        <end position="18"/>
    </location>
</feature>
<dbReference type="AlphaFoldDB" id="A0A4W5NHD1"/>
<dbReference type="InterPro" id="IPR040090">
    <property type="entry name" value="TXNDC16"/>
</dbReference>
<dbReference type="GeneTree" id="ENSGT00390000006080"/>
<proteinExistence type="predicted"/>
<evidence type="ECO:0000259" key="2">
    <source>
        <dbReference type="Pfam" id="PF24508"/>
    </source>
</evidence>
<dbReference type="InterPro" id="IPR036249">
    <property type="entry name" value="Thioredoxin-like_sf"/>
</dbReference>
<dbReference type="Proteomes" id="UP000314982">
    <property type="component" value="Unassembled WGS sequence"/>
</dbReference>
<dbReference type="PANTHER" id="PTHR22699:SF1">
    <property type="entry name" value="THIOREDOXIN DOMAIN-CONTAINING PROTEIN 16"/>
    <property type="match status" value="1"/>
</dbReference>
<dbReference type="Pfam" id="PF24508">
    <property type="entry name" value="TXNDC16_N"/>
    <property type="match status" value="1"/>
</dbReference>
<reference evidence="4" key="1">
    <citation type="submission" date="2018-06" db="EMBL/GenBank/DDBJ databases">
        <title>Genome assembly of Danube salmon.</title>
        <authorList>
            <person name="Macqueen D.J."/>
            <person name="Gundappa M.K."/>
        </authorList>
    </citation>
    <scope>NUCLEOTIDE SEQUENCE [LARGE SCALE GENOMIC DNA]</scope>
</reference>
<organism evidence="3 4">
    <name type="scientific">Hucho hucho</name>
    <name type="common">huchen</name>
    <dbReference type="NCBI Taxonomy" id="62062"/>
    <lineage>
        <taxon>Eukaryota</taxon>
        <taxon>Metazoa</taxon>
        <taxon>Chordata</taxon>
        <taxon>Craniata</taxon>
        <taxon>Vertebrata</taxon>
        <taxon>Euteleostomi</taxon>
        <taxon>Actinopterygii</taxon>
        <taxon>Neopterygii</taxon>
        <taxon>Teleostei</taxon>
        <taxon>Protacanthopterygii</taxon>
        <taxon>Salmoniformes</taxon>
        <taxon>Salmonidae</taxon>
        <taxon>Salmoninae</taxon>
        <taxon>Hucho</taxon>
    </lineage>
</organism>
<accession>A0A4W5NHD1</accession>
<reference evidence="3" key="2">
    <citation type="submission" date="2025-08" db="UniProtKB">
        <authorList>
            <consortium name="Ensembl"/>
        </authorList>
    </citation>
    <scope>IDENTIFICATION</scope>
</reference>
<feature type="domain" description="TXNDC16 N-terminal" evidence="2">
    <location>
        <begin position="26"/>
        <end position="105"/>
    </location>
</feature>
<dbReference type="InterPro" id="IPR057639">
    <property type="entry name" value="TXNDC16_N"/>
</dbReference>